<dbReference type="PROSITE" id="PS50181">
    <property type="entry name" value="FBOX"/>
    <property type="match status" value="1"/>
</dbReference>
<dbReference type="Proteomes" id="UP000029780">
    <property type="component" value="Segment"/>
</dbReference>
<dbReference type="CDD" id="cd09917">
    <property type="entry name" value="F-box_SF"/>
    <property type="match status" value="1"/>
</dbReference>
<protein>
    <submittedName>
        <fullName evidence="2">F-box containing protein</fullName>
    </submittedName>
</protein>
<organism evidence="2 3">
    <name type="scientific">Marseillevirus marseillevirus</name>
    <name type="common">GBM</name>
    <dbReference type="NCBI Taxonomy" id="694581"/>
    <lineage>
        <taxon>Viruses</taxon>
        <taxon>Varidnaviria</taxon>
        <taxon>Bamfordvirae</taxon>
        <taxon>Nucleocytoviricota</taxon>
        <taxon>Megaviricetes</taxon>
        <taxon>Pimascovirales</taxon>
        <taxon>Pimascovirales incertae sedis</taxon>
        <taxon>Marseilleviridae</taxon>
        <taxon>Marseillevirus</taxon>
        <taxon>Marseillevirus massiliense</taxon>
    </lineage>
</organism>
<gene>
    <name evidence="2" type="ORF">MAR_ORF042</name>
</gene>
<keyword evidence="3" id="KW-1185">Reference proteome</keyword>
<evidence type="ECO:0000313" key="3">
    <source>
        <dbReference type="Proteomes" id="UP000029780"/>
    </source>
</evidence>
<dbReference type="RefSeq" id="YP_003406793.1">
    <property type="nucleotide sequence ID" value="NC_013756.1"/>
</dbReference>
<dbReference type="InterPro" id="IPR001810">
    <property type="entry name" value="F-box_dom"/>
</dbReference>
<dbReference type="KEGG" id="vg:8746279"/>
<dbReference type="EMBL" id="GU071086">
    <property type="protein sequence ID" value="ADB03831.1"/>
    <property type="molecule type" value="Genomic_DNA"/>
</dbReference>
<sequence>MFKIFFIEELQELSELFLSLHKMENLPNELTQHVLSFLHIADLLNFGATCSSYHQMLDDIRKGAKVIEKVDWFSVKRWSVDVFGRMQGQRYSKNEEREESTTYIDGVEKGESWVKRGNTFSRGHISNGKRVGKWFGYDGELGMCTLYDHQGNFSMAEHRDEKGTLKIHVYAGDEWVFGEGDEPNHFETIEYLFERDGEWFLTCKGKKYPVFRMYNIGDNYARTEDNEREYSHCCPKHQRQMPDSLF</sequence>
<organismHost>
    <name type="scientific">Acanthamoeba</name>
    <dbReference type="NCBI Taxonomy" id="5754"/>
</organismHost>
<evidence type="ECO:0000259" key="1">
    <source>
        <dbReference type="PROSITE" id="PS50181"/>
    </source>
</evidence>
<dbReference type="Gene3D" id="1.20.1280.50">
    <property type="match status" value="1"/>
</dbReference>
<accession>D2XA54</accession>
<proteinExistence type="predicted"/>
<dbReference type="SUPFAM" id="SSF81383">
    <property type="entry name" value="F-box domain"/>
    <property type="match status" value="1"/>
</dbReference>
<dbReference type="InterPro" id="IPR036047">
    <property type="entry name" value="F-box-like_dom_sf"/>
</dbReference>
<name>D2XA54_GBMV</name>
<dbReference type="Pfam" id="PF12937">
    <property type="entry name" value="F-box-like"/>
    <property type="match status" value="1"/>
</dbReference>
<reference evidence="2 3" key="1">
    <citation type="journal article" date="2009" name="Proc. Natl. Acad. Sci. U.S.A.">
        <title>Giant Marseillevirus highlights the role of amoebae as a melting pot in emergence of chimeric microorganisms.</title>
        <authorList>
            <person name="Boyer M."/>
            <person name="Yutin N."/>
            <person name="Pagnier I."/>
            <person name="Barrassi L."/>
            <person name="Fournous G."/>
            <person name="Espinosa L."/>
            <person name="Robert C."/>
            <person name="Azza S."/>
            <person name="Sun S."/>
            <person name="Rossmann M.G."/>
            <person name="Suzan-Monti M."/>
            <person name="La Scola B."/>
            <person name="Koonin E.V."/>
            <person name="Raoult D."/>
        </authorList>
    </citation>
    <scope>NUCLEOTIDE SEQUENCE [LARGE SCALE GENOMIC DNA]</scope>
    <source>
        <strain evidence="2 3">T19</strain>
    </source>
</reference>
<evidence type="ECO:0000313" key="2">
    <source>
        <dbReference type="EMBL" id="ADB03831.1"/>
    </source>
</evidence>
<dbReference type="GeneID" id="8746279"/>
<feature type="domain" description="F-box" evidence="1">
    <location>
        <begin position="20"/>
        <end position="70"/>
    </location>
</feature>
<dbReference type="OrthoDB" id="39272at10239"/>